<evidence type="ECO:0000313" key="8">
    <source>
        <dbReference type="EMBL" id="KAJ1135757.1"/>
    </source>
</evidence>
<dbReference type="InterPro" id="IPR002957">
    <property type="entry name" value="Keratin_I"/>
</dbReference>
<dbReference type="InterPro" id="IPR039008">
    <property type="entry name" value="IF_rod_dom"/>
</dbReference>
<keyword evidence="9" id="KW-1185">Reference proteome</keyword>
<evidence type="ECO:0000259" key="7">
    <source>
        <dbReference type="PROSITE" id="PS51842"/>
    </source>
</evidence>
<protein>
    <recommendedName>
        <fullName evidence="7">IF rod domain-containing protein</fullName>
    </recommendedName>
</protein>
<dbReference type="GO" id="GO:0030855">
    <property type="term" value="P:epithelial cell differentiation"/>
    <property type="evidence" value="ECO:0007669"/>
    <property type="project" value="TreeGrafter"/>
</dbReference>
<evidence type="ECO:0000256" key="5">
    <source>
        <dbReference type="SAM" id="Coils"/>
    </source>
</evidence>
<dbReference type="GO" id="GO:0005198">
    <property type="term" value="F:structural molecule activity"/>
    <property type="evidence" value="ECO:0007669"/>
    <property type="project" value="InterPro"/>
</dbReference>
<dbReference type="EMBL" id="JANPWB010000010">
    <property type="protein sequence ID" value="KAJ1135757.1"/>
    <property type="molecule type" value="Genomic_DNA"/>
</dbReference>
<dbReference type="PROSITE" id="PS00226">
    <property type="entry name" value="IF_ROD_1"/>
    <property type="match status" value="1"/>
</dbReference>
<accession>A0AAV7Q875</accession>
<dbReference type="Gene3D" id="1.20.5.500">
    <property type="entry name" value="Single helix bin"/>
    <property type="match status" value="1"/>
</dbReference>
<dbReference type="PRINTS" id="PR01248">
    <property type="entry name" value="TYPE1KERATIN"/>
</dbReference>
<dbReference type="SMART" id="SM01391">
    <property type="entry name" value="Filament"/>
    <property type="match status" value="1"/>
</dbReference>
<feature type="compositionally biased region" description="Low complexity" evidence="6">
    <location>
        <begin position="412"/>
        <end position="434"/>
    </location>
</feature>
<keyword evidence="3 5" id="KW-0175">Coiled coil</keyword>
<feature type="coiled-coil region" evidence="5">
    <location>
        <begin position="307"/>
        <end position="401"/>
    </location>
</feature>
<evidence type="ECO:0000256" key="6">
    <source>
        <dbReference type="SAM" id="MobiDB-lite"/>
    </source>
</evidence>
<feature type="coiled-coil region" evidence="5">
    <location>
        <begin position="99"/>
        <end position="133"/>
    </location>
</feature>
<dbReference type="SUPFAM" id="SSF64593">
    <property type="entry name" value="Intermediate filament protein, coiled coil region"/>
    <property type="match status" value="2"/>
</dbReference>
<dbReference type="FunFam" id="1.20.5.500:FF:000001">
    <property type="entry name" value="Type II keratin 23"/>
    <property type="match status" value="1"/>
</dbReference>
<dbReference type="FunFam" id="1.20.5.170:FF:000002">
    <property type="entry name" value="Type I keratin KA11"/>
    <property type="match status" value="1"/>
</dbReference>
<dbReference type="Gene3D" id="1.20.5.1160">
    <property type="entry name" value="Vasodilator-stimulated phosphoprotein"/>
    <property type="match status" value="1"/>
</dbReference>
<keyword evidence="1" id="KW-0416">Keratin</keyword>
<organism evidence="8 9">
    <name type="scientific">Pleurodeles waltl</name>
    <name type="common">Iberian ribbed newt</name>
    <dbReference type="NCBI Taxonomy" id="8319"/>
    <lineage>
        <taxon>Eukaryota</taxon>
        <taxon>Metazoa</taxon>
        <taxon>Chordata</taxon>
        <taxon>Craniata</taxon>
        <taxon>Vertebrata</taxon>
        <taxon>Euteleostomi</taxon>
        <taxon>Amphibia</taxon>
        <taxon>Batrachia</taxon>
        <taxon>Caudata</taxon>
        <taxon>Salamandroidea</taxon>
        <taxon>Salamandridae</taxon>
        <taxon>Pleurodelinae</taxon>
        <taxon>Pleurodeles</taxon>
    </lineage>
</organism>
<dbReference type="PANTHER" id="PTHR23239">
    <property type="entry name" value="INTERMEDIATE FILAMENT"/>
    <property type="match status" value="1"/>
</dbReference>
<keyword evidence="2 4" id="KW-0403">Intermediate filament</keyword>
<evidence type="ECO:0000256" key="3">
    <source>
        <dbReference type="ARBA" id="ARBA00023054"/>
    </source>
</evidence>
<dbReference type="GO" id="GO:0045109">
    <property type="term" value="P:intermediate filament organization"/>
    <property type="evidence" value="ECO:0007669"/>
    <property type="project" value="TreeGrafter"/>
</dbReference>
<dbReference type="Gene3D" id="1.20.5.170">
    <property type="match status" value="1"/>
</dbReference>
<comment type="caution">
    <text evidence="8">The sequence shown here is derived from an EMBL/GenBank/DDBJ whole genome shotgun (WGS) entry which is preliminary data.</text>
</comment>
<evidence type="ECO:0000256" key="4">
    <source>
        <dbReference type="RuleBase" id="RU000685"/>
    </source>
</evidence>
<proteinExistence type="inferred from homology"/>
<feature type="region of interest" description="Disordered" evidence="6">
    <location>
        <begin position="412"/>
        <end position="459"/>
    </location>
</feature>
<feature type="coiled-coil region" evidence="5">
    <location>
        <begin position="208"/>
        <end position="235"/>
    </location>
</feature>
<comment type="similarity">
    <text evidence="4">Belongs to the intermediate filament family.</text>
</comment>
<evidence type="ECO:0000313" key="9">
    <source>
        <dbReference type="Proteomes" id="UP001066276"/>
    </source>
</evidence>
<dbReference type="Proteomes" id="UP001066276">
    <property type="component" value="Chromosome 6"/>
</dbReference>
<feature type="compositionally biased region" description="Polar residues" evidence="6">
    <location>
        <begin position="435"/>
        <end position="447"/>
    </location>
</feature>
<name>A0AAV7Q875_PLEWA</name>
<evidence type="ECO:0000256" key="1">
    <source>
        <dbReference type="ARBA" id="ARBA00022744"/>
    </source>
</evidence>
<dbReference type="Pfam" id="PF00038">
    <property type="entry name" value="Filament"/>
    <property type="match status" value="1"/>
</dbReference>
<dbReference type="GO" id="GO:0005882">
    <property type="term" value="C:intermediate filament"/>
    <property type="evidence" value="ECO:0007669"/>
    <property type="project" value="UniProtKB-KW"/>
</dbReference>
<dbReference type="PROSITE" id="PS51842">
    <property type="entry name" value="IF_ROD_2"/>
    <property type="match status" value="1"/>
</dbReference>
<sequence>MSRSFSSRSAYSVPSRGVAFGGETFSIARGVHSSGGAGFGGSSFASDAGAGFGGSSFRSGAGFGGGFGGGAGGASSSFSFSAGGGDGGLLGSSGEKEVMQNLNDRLAAYLDKVRALETANNDLELKIRDWYEKHQSSSSQRVNDFSKYYVTIDDLRNKISGATIYNARLVLQIDNARLAADDFKLKYENELAMRQSVEADIIGLRRVLDELTMSRSDLELQIESVTEELAYLKKNHQEEMQSVSGNVSGQINVEMDAAPGNNLTEILNNMRADYELLAEKNRKEAQAQFLKASEELKVQITENVQAVQSSKSEVTDTRRSLQSLEIELQSQLAMKSSLEATLAETEGGYGEQLMQIQQRISGLEEQLMQLRSDMEQQRFEYQRLLDIKTRLEMEIETYRRLLDGEFDNAGKSSFQVSSSKSSTVSSSQTTSSSQIASTEVISQTSSVDSKKDPSKTRKVKTIVEEVVDGVVVSSHIQEIEEDVTNKK</sequence>
<dbReference type="PANTHER" id="PTHR23239:SF121">
    <property type="entry name" value="KERATIN, TYPE I CYTOSKELETAL 13"/>
    <property type="match status" value="1"/>
</dbReference>
<reference evidence="8" key="1">
    <citation type="journal article" date="2022" name="bioRxiv">
        <title>Sequencing and chromosome-scale assembly of the giantPleurodeles waltlgenome.</title>
        <authorList>
            <person name="Brown T."/>
            <person name="Elewa A."/>
            <person name="Iarovenko S."/>
            <person name="Subramanian E."/>
            <person name="Araus A.J."/>
            <person name="Petzold A."/>
            <person name="Susuki M."/>
            <person name="Suzuki K.-i.T."/>
            <person name="Hayashi T."/>
            <person name="Toyoda A."/>
            <person name="Oliveira C."/>
            <person name="Osipova E."/>
            <person name="Leigh N.D."/>
            <person name="Simon A."/>
            <person name="Yun M.H."/>
        </authorList>
    </citation>
    <scope>NUCLEOTIDE SEQUENCE</scope>
    <source>
        <strain evidence="8">20211129_DDA</strain>
        <tissue evidence="8">Liver</tissue>
    </source>
</reference>
<feature type="domain" description="IF rod" evidence="7">
    <location>
        <begin position="95"/>
        <end position="409"/>
    </location>
</feature>
<gene>
    <name evidence="8" type="ORF">NDU88_002189</name>
</gene>
<dbReference type="AlphaFoldDB" id="A0AAV7Q875"/>
<dbReference type="FunFam" id="1.20.5.1160:FF:000002">
    <property type="entry name" value="Type I keratin 10"/>
    <property type="match status" value="1"/>
</dbReference>
<evidence type="ECO:0000256" key="2">
    <source>
        <dbReference type="ARBA" id="ARBA00022754"/>
    </source>
</evidence>
<dbReference type="InterPro" id="IPR018039">
    <property type="entry name" value="IF_conserved"/>
</dbReference>